<reference evidence="10 11" key="1">
    <citation type="journal article" date="2014" name="Nature">
        <title>The genome of the recently domesticated crop plant sugar beet (Beta vulgaris).</title>
        <authorList>
            <person name="Dohm J.C."/>
            <person name="Minoche A.E."/>
            <person name="Holtgrawe D."/>
            <person name="Capella-Gutierrez S."/>
            <person name="Zakrzewski F."/>
            <person name="Tafer H."/>
            <person name="Rupp O."/>
            <person name="Sorensen T.R."/>
            <person name="Stracke R."/>
            <person name="Reinhardt R."/>
            <person name="Goesmann A."/>
            <person name="Kraft T."/>
            <person name="Schulz B."/>
            <person name="Stadler P.F."/>
            <person name="Schmidt T."/>
            <person name="Gabaldon T."/>
            <person name="Lehrach H."/>
            <person name="Weisshaar B."/>
            <person name="Himmelbauer H."/>
        </authorList>
    </citation>
    <scope>NUCLEOTIDE SEQUENCE [LARGE SCALE GENOMIC DNA]</scope>
    <source>
        <tissue evidence="10">Taproot</tissue>
    </source>
</reference>
<evidence type="ECO:0000313" key="10">
    <source>
        <dbReference type="EMBL" id="KMS94808.1"/>
    </source>
</evidence>
<feature type="domain" description="RNase H type-1" evidence="9">
    <location>
        <begin position="427"/>
        <end position="556"/>
    </location>
</feature>
<dbReference type="EMBL" id="KQ090832">
    <property type="protein sequence ID" value="KMS94808.1"/>
    <property type="molecule type" value="Genomic_DNA"/>
</dbReference>
<dbReference type="GO" id="GO:0004523">
    <property type="term" value="F:RNA-DNA hybrid ribonuclease activity"/>
    <property type="evidence" value="ECO:0007669"/>
    <property type="project" value="InterPro"/>
</dbReference>
<dbReference type="Proteomes" id="UP000035740">
    <property type="component" value="Unassembled WGS sequence"/>
</dbReference>
<dbReference type="SUPFAM" id="SSF56672">
    <property type="entry name" value="DNA/RNA polymerases"/>
    <property type="match status" value="1"/>
</dbReference>
<evidence type="ECO:0000256" key="1">
    <source>
        <dbReference type="ARBA" id="ARBA00012493"/>
    </source>
</evidence>
<keyword evidence="3" id="KW-0548">Nucleotidyltransferase</keyword>
<dbReference type="PROSITE" id="PS50879">
    <property type="entry name" value="RNASE_H_1"/>
    <property type="match status" value="1"/>
</dbReference>
<dbReference type="OMA" id="SAANIMP"/>
<dbReference type="eggNOG" id="KOG0017">
    <property type="taxonomic scope" value="Eukaryota"/>
</dbReference>
<proteinExistence type="predicted"/>
<dbReference type="InterPro" id="IPR043128">
    <property type="entry name" value="Rev_trsase/Diguanyl_cyclase"/>
</dbReference>
<dbReference type="InterPro" id="IPR036397">
    <property type="entry name" value="RNaseH_sf"/>
</dbReference>
<keyword evidence="6" id="KW-0378">Hydrolase</keyword>
<feature type="non-terminal residue" evidence="10">
    <location>
        <position position="1"/>
    </location>
</feature>
<protein>
    <recommendedName>
        <fullName evidence="1">RNA-directed DNA polymerase</fullName>
        <ecNumber evidence="1">2.7.7.49</ecNumber>
    </recommendedName>
</protein>
<dbReference type="EC" id="2.7.7.49" evidence="1"/>
<evidence type="ECO:0000256" key="2">
    <source>
        <dbReference type="ARBA" id="ARBA00022679"/>
    </source>
</evidence>
<keyword evidence="4" id="KW-0540">Nuclease</keyword>
<dbReference type="Gene3D" id="3.30.420.10">
    <property type="entry name" value="Ribonuclease H-like superfamily/Ribonuclease H"/>
    <property type="match status" value="1"/>
</dbReference>
<dbReference type="CDD" id="cd00303">
    <property type="entry name" value="retropepsin_like"/>
    <property type="match status" value="1"/>
</dbReference>
<dbReference type="GO" id="GO:0003964">
    <property type="term" value="F:RNA-directed DNA polymerase activity"/>
    <property type="evidence" value="ECO:0007669"/>
    <property type="project" value="UniProtKB-KW"/>
</dbReference>
<dbReference type="Gramene" id="KMS94808">
    <property type="protein sequence ID" value="KMS94808"/>
    <property type="gene ID" value="BVRB_015130"/>
</dbReference>
<name>A0A0J8B4M4_BETVV</name>
<evidence type="ECO:0000256" key="4">
    <source>
        <dbReference type="ARBA" id="ARBA00022722"/>
    </source>
</evidence>
<dbReference type="InterPro" id="IPR021109">
    <property type="entry name" value="Peptidase_aspartic_dom_sf"/>
</dbReference>
<feature type="region of interest" description="Disordered" evidence="8">
    <location>
        <begin position="139"/>
        <end position="165"/>
    </location>
</feature>
<evidence type="ECO:0000256" key="3">
    <source>
        <dbReference type="ARBA" id="ARBA00022695"/>
    </source>
</evidence>
<dbReference type="CDD" id="cd09279">
    <property type="entry name" value="RNase_HI_like"/>
    <property type="match status" value="1"/>
</dbReference>
<accession>A0A0J8B4M4</accession>
<evidence type="ECO:0000313" key="11">
    <source>
        <dbReference type="Proteomes" id="UP000035740"/>
    </source>
</evidence>
<dbReference type="OrthoDB" id="1933881at2759"/>
<dbReference type="Pfam" id="PF17917">
    <property type="entry name" value="RT_RNaseH"/>
    <property type="match status" value="1"/>
</dbReference>
<sequence length="665" mass="74626">VALALQHPELYLDKVKDAGEPIESSAKCTSCNFALAFTDEDLFLGSKPHNRPLFVVGYIFGQRVNRILVDGGSAANIMPKSTMIDLGITMKDLYDSRLMIQGFNLNSQRAIGIIRLNLVMGELTSSTLFHVIDTKTSYNTQHRGHEAPESDEEMETDEAPKTLKDGGQATVDELKELNLGTQEEPRPVYVSASLTQQEEQKYSMLLSDYKDVFAWSYKEMPGLDPKVAVHRLAIKKGRCHPFSHLMKKDAPFKWDDSCKKAFESIKKYLSFPPVLGAPIKGKPLILYIAAQERSLGAMCAQEQEDRKETALYYLSRTLVGAELNYSPIEKICLALIFAIQKLRHYMQAHTVHVISRSDPIKYILSRPVLSGRLAKWAMLLKQYDIVYVPQKAIKGQAIADFFADHPVPAEWEISDDLPGEDVFFIEILPPWKMYFDGAARHDGAGAGVVFISPEKCILPYSFMLTQLCSNNMAEYQALIIGLQMAIEMGLRDLDIHGDSQLVLKQLSGEYEVKKNDLIPCQRQASQLLDKLDTVKLEHVPRSANKMADALAGLAATLALGAEERMYVPVCKQWVVTPDDDGVDEYAEEAHSAKDMWPITTESPPSSSSSRDCLEVSMSQCQRHMSNTPDRLIVLETCGPSRRNPRLRLRLQGIVWRCQCRCAKDI</sequence>
<keyword evidence="7" id="KW-0695">RNA-directed DNA polymerase</keyword>
<evidence type="ECO:0000259" key="9">
    <source>
        <dbReference type="PROSITE" id="PS50879"/>
    </source>
</evidence>
<gene>
    <name evidence="10" type="ORF">BVRB_015130</name>
</gene>
<keyword evidence="11" id="KW-1185">Reference proteome</keyword>
<dbReference type="SUPFAM" id="SSF53098">
    <property type="entry name" value="Ribonuclease H-like"/>
    <property type="match status" value="1"/>
</dbReference>
<dbReference type="PANTHER" id="PTHR48475:SF1">
    <property type="entry name" value="RNASE H TYPE-1 DOMAIN-CONTAINING PROTEIN"/>
    <property type="match status" value="1"/>
</dbReference>
<evidence type="ECO:0000256" key="6">
    <source>
        <dbReference type="ARBA" id="ARBA00022801"/>
    </source>
</evidence>
<dbReference type="InterPro" id="IPR041373">
    <property type="entry name" value="RT_RNaseH"/>
</dbReference>
<dbReference type="InterPro" id="IPR012337">
    <property type="entry name" value="RNaseH-like_sf"/>
</dbReference>
<keyword evidence="2" id="KW-0808">Transferase</keyword>
<dbReference type="InterPro" id="IPR043502">
    <property type="entry name" value="DNA/RNA_pol_sf"/>
</dbReference>
<dbReference type="CDD" id="cd09274">
    <property type="entry name" value="RNase_HI_RT_Ty3"/>
    <property type="match status" value="1"/>
</dbReference>
<evidence type="ECO:0000256" key="8">
    <source>
        <dbReference type="SAM" id="MobiDB-lite"/>
    </source>
</evidence>
<dbReference type="Gene3D" id="2.40.70.10">
    <property type="entry name" value="Acid Proteases"/>
    <property type="match status" value="1"/>
</dbReference>
<dbReference type="InterPro" id="IPR002156">
    <property type="entry name" value="RNaseH_domain"/>
</dbReference>
<keyword evidence="5" id="KW-0255">Endonuclease</keyword>
<evidence type="ECO:0000256" key="5">
    <source>
        <dbReference type="ARBA" id="ARBA00022759"/>
    </source>
</evidence>
<dbReference type="Gene3D" id="3.10.20.370">
    <property type="match status" value="1"/>
</dbReference>
<dbReference type="Gene3D" id="3.30.70.270">
    <property type="match status" value="1"/>
</dbReference>
<dbReference type="Pfam" id="PF13456">
    <property type="entry name" value="RVT_3"/>
    <property type="match status" value="1"/>
</dbReference>
<evidence type="ECO:0000256" key="7">
    <source>
        <dbReference type="ARBA" id="ARBA00022918"/>
    </source>
</evidence>
<dbReference type="PANTHER" id="PTHR48475">
    <property type="entry name" value="RIBONUCLEASE H"/>
    <property type="match status" value="1"/>
</dbReference>
<dbReference type="AlphaFoldDB" id="A0A0J8B4M4"/>
<organism evidence="10 11">
    <name type="scientific">Beta vulgaris subsp. vulgaris</name>
    <name type="common">Beet</name>
    <dbReference type="NCBI Taxonomy" id="3555"/>
    <lineage>
        <taxon>Eukaryota</taxon>
        <taxon>Viridiplantae</taxon>
        <taxon>Streptophyta</taxon>
        <taxon>Embryophyta</taxon>
        <taxon>Tracheophyta</taxon>
        <taxon>Spermatophyta</taxon>
        <taxon>Magnoliopsida</taxon>
        <taxon>eudicotyledons</taxon>
        <taxon>Gunneridae</taxon>
        <taxon>Pentapetalae</taxon>
        <taxon>Caryophyllales</taxon>
        <taxon>Chenopodiaceae</taxon>
        <taxon>Betoideae</taxon>
        <taxon>Beta</taxon>
    </lineage>
</organism>
<dbReference type="GO" id="GO:0003676">
    <property type="term" value="F:nucleic acid binding"/>
    <property type="evidence" value="ECO:0007669"/>
    <property type="project" value="InterPro"/>
</dbReference>